<organism evidence="1 3">
    <name type="scientific">Archangium gephyra</name>
    <dbReference type="NCBI Taxonomy" id="48"/>
    <lineage>
        <taxon>Bacteria</taxon>
        <taxon>Pseudomonadati</taxon>
        <taxon>Myxococcota</taxon>
        <taxon>Myxococcia</taxon>
        <taxon>Myxococcales</taxon>
        <taxon>Cystobacterineae</taxon>
        <taxon>Archangiaceae</taxon>
        <taxon>Archangium</taxon>
    </lineage>
</organism>
<evidence type="ECO:0000313" key="4">
    <source>
        <dbReference type="Proteomes" id="UP000256345"/>
    </source>
</evidence>
<dbReference type="Proteomes" id="UP000035579">
    <property type="component" value="Chromosome"/>
</dbReference>
<reference evidence="1 3" key="1">
    <citation type="submission" date="2015-05" db="EMBL/GenBank/DDBJ databases">
        <title>Genome assembly of Archangium gephyra DSM 2261.</title>
        <authorList>
            <person name="Sharma G."/>
            <person name="Subramanian S."/>
        </authorList>
    </citation>
    <scope>NUCLEOTIDE SEQUENCE [LARGE SCALE GENOMIC DNA]</scope>
    <source>
        <strain evidence="1 3">DSM 2261</strain>
    </source>
</reference>
<keyword evidence="4" id="KW-1185">Reference proteome</keyword>
<reference evidence="2 4" key="2">
    <citation type="submission" date="2018-08" db="EMBL/GenBank/DDBJ databases">
        <title>Genomic Encyclopedia of Archaeal and Bacterial Type Strains, Phase II (KMG-II): from individual species to whole genera.</title>
        <authorList>
            <person name="Goeker M."/>
        </authorList>
    </citation>
    <scope>NUCLEOTIDE SEQUENCE [LARGE SCALE GENOMIC DNA]</scope>
    <source>
        <strain evidence="2 4">DSM 2261</strain>
    </source>
</reference>
<evidence type="ECO:0000313" key="3">
    <source>
        <dbReference type="Proteomes" id="UP000035579"/>
    </source>
</evidence>
<sequence length="221" mass="24695">MSRKKHRGEDTWALIRESLDDFRPTQLAARLREYLAPRLASGTRAQDERTYRALLEGVDALLSEHAGAWYTHGFHGELPRQGALAEPGVEGYIERILFTLGVAHERLCTLDTYFRSVALPPDEEDRAAVLSDAVRRVLELTSEANGGEEAWHRHAHLGLGWLLESQGIRRTERLEQALGEALADFTRAAPSPEEARRAADTIAGVAVKEESARRYRDEGVS</sequence>
<dbReference type="EMBL" id="CP011509">
    <property type="protein sequence ID" value="AKJ00707.1"/>
    <property type="molecule type" value="Genomic_DNA"/>
</dbReference>
<evidence type="ECO:0000313" key="2">
    <source>
        <dbReference type="EMBL" id="REG20750.1"/>
    </source>
</evidence>
<dbReference type="Proteomes" id="UP000256345">
    <property type="component" value="Unassembled WGS sequence"/>
</dbReference>
<accession>A0AAC8TC82</accession>
<dbReference type="EMBL" id="QUMU01000020">
    <property type="protein sequence ID" value="REG20750.1"/>
    <property type="molecule type" value="Genomic_DNA"/>
</dbReference>
<dbReference type="AlphaFoldDB" id="A0AAC8TC82"/>
<protein>
    <submittedName>
        <fullName evidence="1">Uncharacterized protein</fullName>
    </submittedName>
</protein>
<dbReference type="RefSeq" id="WP_047855467.1">
    <property type="nucleotide sequence ID" value="NZ_CP011509.1"/>
</dbReference>
<evidence type="ECO:0000313" key="1">
    <source>
        <dbReference type="EMBL" id="AKJ00707.1"/>
    </source>
</evidence>
<gene>
    <name evidence="1" type="ORF">AA314_02333</name>
    <name evidence="2" type="ORF">ATI61_120106</name>
</gene>
<name>A0AAC8TC82_9BACT</name>
<dbReference type="KEGG" id="age:AA314_02333"/>
<proteinExistence type="predicted"/>